<dbReference type="AlphaFoldDB" id="A0ABD6ARA9"/>
<protein>
    <submittedName>
        <fullName evidence="3">DUF2892 domain-containing protein</fullName>
    </submittedName>
</protein>
<dbReference type="Proteomes" id="UP001596545">
    <property type="component" value="Unassembled WGS sequence"/>
</dbReference>
<sequence length="66" mass="7192">MGKTCQLQVRRLAGGIALLGLTLGTFVSRWFLLLVGFVGLNLIQSSFTDICPAEHLLPRCETNTEA</sequence>
<name>A0ABD6ARA9_9EURY</name>
<comment type="caution">
    <text evidence="3">The sequence shown here is derived from an EMBL/GenBank/DDBJ whole genome shotgun (WGS) entry which is preliminary data.</text>
</comment>
<dbReference type="InterPro" id="IPR021309">
    <property type="entry name" value="YgaP-like_TM"/>
</dbReference>
<proteinExistence type="predicted"/>
<feature type="domain" description="Inner membrane protein YgaP-like transmembrane" evidence="2">
    <location>
        <begin position="11"/>
        <end position="62"/>
    </location>
</feature>
<dbReference type="RefSeq" id="WP_379792239.1">
    <property type="nucleotide sequence ID" value="NZ_JBHTBL010000017.1"/>
</dbReference>
<evidence type="ECO:0000256" key="1">
    <source>
        <dbReference type="SAM" id="Phobius"/>
    </source>
</evidence>
<keyword evidence="1" id="KW-0812">Transmembrane</keyword>
<accession>A0ABD6ARA9</accession>
<keyword evidence="4" id="KW-1185">Reference proteome</keyword>
<dbReference type="Gene3D" id="6.10.140.1340">
    <property type="match status" value="1"/>
</dbReference>
<keyword evidence="1" id="KW-0472">Membrane</keyword>
<organism evidence="3 4">
    <name type="scientific">Halorubrum rutilum</name>
    <dbReference type="NCBI Taxonomy" id="1364933"/>
    <lineage>
        <taxon>Archaea</taxon>
        <taxon>Methanobacteriati</taxon>
        <taxon>Methanobacteriota</taxon>
        <taxon>Stenosarchaea group</taxon>
        <taxon>Halobacteria</taxon>
        <taxon>Halobacteriales</taxon>
        <taxon>Haloferacaceae</taxon>
        <taxon>Halorubrum</taxon>
    </lineage>
</organism>
<evidence type="ECO:0000313" key="4">
    <source>
        <dbReference type="Proteomes" id="UP001596545"/>
    </source>
</evidence>
<reference evidence="3 4" key="1">
    <citation type="journal article" date="2019" name="Int. J. Syst. Evol. Microbiol.">
        <title>The Global Catalogue of Microorganisms (GCM) 10K type strain sequencing project: providing services to taxonomists for standard genome sequencing and annotation.</title>
        <authorList>
            <consortium name="The Broad Institute Genomics Platform"/>
            <consortium name="The Broad Institute Genome Sequencing Center for Infectious Disease"/>
            <person name="Wu L."/>
            <person name="Ma J."/>
        </authorList>
    </citation>
    <scope>NUCLEOTIDE SEQUENCE [LARGE SCALE GENOMIC DNA]</scope>
    <source>
        <strain evidence="3 4">CGMCC 1.12554</strain>
    </source>
</reference>
<evidence type="ECO:0000313" key="3">
    <source>
        <dbReference type="EMBL" id="MFC7325889.1"/>
    </source>
</evidence>
<evidence type="ECO:0000259" key="2">
    <source>
        <dbReference type="Pfam" id="PF11127"/>
    </source>
</evidence>
<feature type="non-terminal residue" evidence="3">
    <location>
        <position position="66"/>
    </location>
</feature>
<gene>
    <name evidence="3" type="ORF">ACFQMF_15070</name>
</gene>
<dbReference type="Pfam" id="PF11127">
    <property type="entry name" value="YgaP-like_TM"/>
    <property type="match status" value="1"/>
</dbReference>
<keyword evidence="1" id="KW-1133">Transmembrane helix</keyword>
<dbReference type="EMBL" id="JBHTBL010000017">
    <property type="protein sequence ID" value="MFC7325889.1"/>
    <property type="molecule type" value="Genomic_DNA"/>
</dbReference>
<feature type="transmembrane region" description="Helical" evidence="1">
    <location>
        <begin position="12"/>
        <end position="32"/>
    </location>
</feature>